<organism evidence="2 3">
    <name type="scientific">Stigmatella ashevillensis</name>
    <dbReference type="NCBI Taxonomy" id="2995309"/>
    <lineage>
        <taxon>Bacteria</taxon>
        <taxon>Pseudomonadati</taxon>
        <taxon>Myxococcota</taxon>
        <taxon>Myxococcia</taxon>
        <taxon>Myxococcales</taxon>
        <taxon>Cystobacterineae</taxon>
        <taxon>Archangiaceae</taxon>
        <taxon>Stigmatella</taxon>
    </lineage>
</organism>
<protein>
    <recommendedName>
        <fullName evidence="4">DUF1700 domain-containing protein</fullName>
    </recommendedName>
</protein>
<evidence type="ECO:0000256" key="1">
    <source>
        <dbReference type="SAM" id="Phobius"/>
    </source>
</evidence>
<accession>A0ABT5D3E7</accession>
<keyword evidence="3" id="KW-1185">Reference proteome</keyword>
<proteinExistence type="predicted"/>
<comment type="caution">
    <text evidence="2">The sequence shown here is derived from an EMBL/GenBank/DDBJ whole genome shotgun (WGS) entry which is preliminary data.</text>
</comment>
<feature type="transmembrane region" description="Helical" evidence="1">
    <location>
        <begin position="126"/>
        <end position="143"/>
    </location>
</feature>
<evidence type="ECO:0000313" key="3">
    <source>
        <dbReference type="Proteomes" id="UP001221838"/>
    </source>
</evidence>
<keyword evidence="1" id="KW-1133">Transmembrane helix</keyword>
<dbReference type="EMBL" id="JAQNDM010000002">
    <property type="protein sequence ID" value="MDC0707574.1"/>
    <property type="molecule type" value="Genomic_DNA"/>
</dbReference>
<dbReference type="RefSeq" id="WP_272134807.1">
    <property type="nucleotide sequence ID" value="NZ_JAQNDM010000002.1"/>
</dbReference>
<sequence length="252" mass="26740">MERLRSAPHPATHALEEKAAPMALSALLEQVSSLAGGRQEVDALMEGLTRPLAADESPRERADFLLSLLNSHHLRSMLSSQGGTVEAAAVRALMELGHPYALEIPPEAMDSLHEDSLTRELGPRHFPLLGIVLVLLGTAPAVMTGPVGFLLALPSLAALIGGALELRVLQKVGGVLLGLMGVGLLVSGGVFIHQDLRSSHENFHGLGIALGMAMAVPGLLLTVGSFLLRHPAWRIQDKAPKSAQRPKPRTHE</sequence>
<evidence type="ECO:0000313" key="2">
    <source>
        <dbReference type="EMBL" id="MDC0707574.1"/>
    </source>
</evidence>
<keyword evidence="1" id="KW-0472">Membrane</keyword>
<gene>
    <name evidence="2" type="ORF">POL68_03745</name>
</gene>
<dbReference type="Proteomes" id="UP001221838">
    <property type="component" value="Unassembled WGS sequence"/>
</dbReference>
<feature type="transmembrane region" description="Helical" evidence="1">
    <location>
        <begin position="206"/>
        <end position="228"/>
    </location>
</feature>
<reference evidence="2 3" key="1">
    <citation type="submission" date="2022-11" db="EMBL/GenBank/DDBJ databases">
        <title>Minimal conservation of predation-associated metabolite biosynthetic gene clusters underscores biosynthetic potential of Myxococcota including descriptions for ten novel species: Archangium lansinium sp. nov., Myxococcus landrumus sp. nov., Nannocystis bai.</title>
        <authorList>
            <person name="Ahearne A."/>
            <person name="Stevens C."/>
            <person name="Dowd S."/>
        </authorList>
    </citation>
    <scope>NUCLEOTIDE SEQUENCE [LARGE SCALE GENOMIC DNA]</scope>
    <source>
        <strain evidence="2 3">NCWAL01</strain>
    </source>
</reference>
<name>A0ABT5D3E7_9BACT</name>
<feature type="transmembrane region" description="Helical" evidence="1">
    <location>
        <begin position="175"/>
        <end position="194"/>
    </location>
</feature>
<keyword evidence="1" id="KW-0812">Transmembrane</keyword>
<evidence type="ECO:0008006" key="4">
    <source>
        <dbReference type="Google" id="ProtNLM"/>
    </source>
</evidence>